<dbReference type="Proteomes" id="UP001209854">
    <property type="component" value="Unassembled WGS sequence"/>
</dbReference>
<gene>
    <name evidence="1" type="ORF">NX722_03290</name>
</gene>
<organism evidence="1 2">
    <name type="scientific">Endozoicomonas gorgoniicola</name>
    <dbReference type="NCBI Taxonomy" id="1234144"/>
    <lineage>
        <taxon>Bacteria</taxon>
        <taxon>Pseudomonadati</taxon>
        <taxon>Pseudomonadota</taxon>
        <taxon>Gammaproteobacteria</taxon>
        <taxon>Oceanospirillales</taxon>
        <taxon>Endozoicomonadaceae</taxon>
        <taxon>Endozoicomonas</taxon>
    </lineage>
</organism>
<evidence type="ECO:0000313" key="1">
    <source>
        <dbReference type="EMBL" id="MCW7551683.1"/>
    </source>
</evidence>
<name>A0ABT3MRC2_9GAMM</name>
<dbReference type="RefSeq" id="WP_262566698.1">
    <property type="nucleotide sequence ID" value="NZ_JAPFCC010000001.1"/>
</dbReference>
<proteinExistence type="predicted"/>
<evidence type="ECO:0000313" key="2">
    <source>
        <dbReference type="Proteomes" id="UP001209854"/>
    </source>
</evidence>
<reference evidence="1 2" key="1">
    <citation type="submission" date="2022-10" db="EMBL/GenBank/DDBJ databases">
        <title>High-quality genome sequences of two octocoral-associated bacteria, Endozoicomonas euniceicola EF212 and Endozoicomonas gorgoniicola PS125.</title>
        <authorList>
            <person name="Chiou Y.-J."/>
            <person name="Chen Y.-H."/>
        </authorList>
    </citation>
    <scope>NUCLEOTIDE SEQUENCE [LARGE SCALE GENOMIC DNA]</scope>
    <source>
        <strain evidence="1 2">PS125</strain>
    </source>
</reference>
<accession>A0ABT3MRC2</accession>
<keyword evidence="2" id="KW-1185">Reference proteome</keyword>
<comment type="caution">
    <text evidence="1">The sequence shown here is derived from an EMBL/GenBank/DDBJ whole genome shotgun (WGS) entry which is preliminary data.</text>
</comment>
<sequence>MVGIARWKMHRPLSPACTELDLLSFSALLKATQNQKNLTTRTLKRMKTIHCTLATANAWFSRVPKARRVSEANELQPFVMRICFTRILLLGKNFATVAKPVEFFVSVRLTPSTSLF</sequence>
<protein>
    <submittedName>
        <fullName evidence="1">Uncharacterized protein</fullName>
    </submittedName>
</protein>
<dbReference type="EMBL" id="JAPFCC010000001">
    <property type="protein sequence ID" value="MCW7551683.1"/>
    <property type="molecule type" value="Genomic_DNA"/>
</dbReference>